<organism evidence="1 2">
    <name type="scientific">Holothuria leucospilota</name>
    <name type="common">Black long sea cucumber</name>
    <name type="synonym">Mertensiothuria leucospilota</name>
    <dbReference type="NCBI Taxonomy" id="206669"/>
    <lineage>
        <taxon>Eukaryota</taxon>
        <taxon>Metazoa</taxon>
        <taxon>Echinodermata</taxon>
        <taxon>Eleutherozoa</taxon>
        <taxon>Echinozoa</taxon>
        <taxon>Holothuroidea</taxon>
        <taxon>Aspidochirotacea</taxon>
        <taxon>Aspidochirotida</taxon>
        <taxon>Holothuriidae</taxon>
        <taxon>Holothuria</taxon>
    </lineage>
</organism>
<reference evidence="1" key="1">
    <citation type="submission" date="2021-10" db="EMBL/GenBank/DDBJ databases">
        <title>Tropical sea cucumber genome reveals ecological adaptation and Cuvierian tubules defense mechanism.</title>
        <authorList>
            <person name="Chen T."/>
        </authorList>
    </citation>
    <scope>NUCLEOTIDE SEQUENCE</scope>
    <source>
        <strain evidence="1">Nanhai2018</strain>
        <tissue evidence="1">Muscle</tissue>
    </source>
</reference>
<accession>A0A9Q1BXC4</accession>
<gene>
    <name evidence="1" type="ORF">HOLleu_21476</name>
</gene>
<evidence type="ECO:0000313" key="2">
    <source>
        <dbReference type="Proteomes" id="UP001152320"/>
    </source>
</evidence>
<dbReference type="AlphaFoldDB" id="A0A9Q1BXC4"/>
<evidence type="ECO:0000313" key="1">
    <source>
        <dbReference type="EMBL" id="KAJ8034577.1"/>
    </source>
</evidence>
<protein>
    <submittedName>
        <fullName evidence="1">Uncharacterized protein</fullName>
    </submittedName>
</protein>
<sequence length="382" mass="42605">MQEDSPRSSKHYACSGISLSFFILLPGSVKSRRRSATPQERSYLGYMRTLCSGMTVAVNYEDKKLEAEVLLVDRFKRTLTVAIDGREVNIHSSCLCVPSAISTSKTEKTVKRKKTGRVNSKADASCQVTVTDDCQSSDNFVNRFVSTSSHGSFVTDGFDFFSGGSDDKTVTVGDVGHVTVGGIGTANVGVERLFKEDSKGILLLNAFVLGDKEVKVTVPVHRFRGSNAIKLKDKEERSALRDSRERAFKRSFALCQESSSYRRQVREMQLSKYLRKEVKAALNSKGRRRVVNLGVCAMESDLEILGLEGFQKKDYSYRNNNIKDLDHLLGPRWDIIDEGNRVKFVTSLTLQLSVSWVETCSISTGISWNAIGNNYRKELLPC</sequence>
<comment type="caution">
    <text evidence="1">The sequence shown here is derived from an EMBL/GenBank/DDBJ whole genome shotgun (WGS) entry which is preliminary data.</text>
</comment>
<proteinExistence type="predicted"/>
<dbReference type="Proteomes" id="UP001152320">
    <property type="component" value="Chromosome 10"/>
</dbReference>
<name>A0A9Q1BXC4_HOLLE</name>
<keyword evidence="2" id="KW-1185">Reference proteome</keyword>
<dbReference type="EMBL" id="JAIZAY010000010">
    <property type="protein sequence ID" value="KAJ8034577.1"/>
    <property type="molecule type" value="Genomic_DNA"/>
</dbReference>